<dbReference type="Gene3D" id="2.60.40.2970">
    <property type="match status" value="1"/>
</dbReference>
<organism evidence="2 3">
    <name type="scientific">Sphingobacterium suaedae</name>
    <dbReference type="NCBI Taxonomy" id="1686402"/>
    <lineage>
        <taxon>Bacteria</taxon>
        <taxon>Pseudomonadati</taxon>
        <taxon>Bacteroidota</taxon>
        <taxon>Sphingobacteriia</taxon>
        <taxon>Sphingobacteriales</taxon>
        <taxon>Sphingobacteriaceae</taxon>
        <taxon>Sphingobacterium</taxon>
    </lineage>
</organism>
<evidence type="ECO:0000313" key="3">
    <source>
        <dbReference type="Proteomes" id="UP001597545"/>
    </source>
</evidence>
<feature type="signal peptide" evidence="1">
    <location>
        <begin position="1"/>
        <end position="21"/>
    </location>
</feature>
<evidence type="ECO:0000313" key="2">
    <source>
        <dbReference type="EMBL" id="MFD2546758.1"/>
    </source>
</evidence>
<name>A0ABW5KEC7_9SPHI</name>
<evidence type="ECO:0008006" key="4">
    <source>
        <dbReference type="Google" id="ProtNLM"/>
    </source>
</evidence>
<dbReference type="Proteomes" id="UP001597545">
    <property type="component" value="Unassembled WGS sequence"/>
</dbReference>
<dbReference type="RefSeq" id="WP_380900862.1">
    <property type="nucleotide sequence ID" value="NZ_JBHUEG010000007.1"/>
</dbReference>
<protein>
    <recommendedName>
        <fullName evidence="4">Intracellular proteinase inhibitor BsuPI domain-containing protein</fullName>
    </recommendedName>
</protein>
<comment type="caution">
    <text evidence="2">The sequence shown here is derived from an EMBL/GenBank/DDBJ whole genome shotgun (WGS) entry which is preliminary data.</text>
</comment>
<keyword evidence="3" id="KW-1185">Reference proteome</keyword>
<dbReference type="EMBL" id="JBHULR010000003">
    <property type="protein sequence ID" value="MFD2546758.1"/>
    <property type="molecule type" value="Genomic_DNA"/>
</dbReference>
<keyword evidence="1" id="KW-0732">Signal</keyword>
<reference evidence="3" key="1">
    <citation type="journal article" date="2019" name="Int. J. Syst. Evol. Microbiol.">
        <title>The Global Catalogue of Microorganisms (GCM) 10K type strain sequencing project: providing services to taxonomists for standard genome sequencing and annotation.</title>
        <authorList>
            <consortium name="The Broad Institute Genomics Platform"/>
            <consortium name="The Broad Institute Genome Sequencing Center for Infectious Disease"/>
            <person name="Wu L."/>
            <person name="Ma J."/>
        </authorList>
    </citation>
    <scope>NUCLEOTIDE SEQUENCE [LARGE SCALE GENOMIC DNA]</scope>
    <source>
        <strain evidence="3">KCTC 42662</strain>
    </source>
</reference>
<sequence>MTLFKSAKSCILALIALASFACSQPSKKNTLPAQDGAVQPVTADTMLIAVLRAKGPFPLQAEIPITFRVVNPTGDTLRFTQYHTPFEGIVSNFLTVMDEHGYEIAYQGPMAKRIMPPPTNSYHTVAPGMSDSISFDLKKAYTIEKPGLYTLQYNSGTISGMANGQPIQIEVQE</sequence>
<gene>
    <name evidence="2" type="ORF">ACFSR5_03755</name>
</gene>
<evidence type="ECO:0000256" key="1">
    <source>
        <dbReference type="SAM" id="SignalP"/>
    </source>
</evidence>
<feature type="chain" id="PRO_5046165852" description="Intracellular proteinase inhibitor BsuPI domain-containing protein" evidence="1">
    <location>
        <begin position="22"/>
        <end position="173"/>
    </location>
</feature>
<proteinExistence type="predicted"/>
<dbReference type="PROSITE" id="PS51257">
    <property type="entry name" value="PROKAR_LIPOPROTEIN"/>
    <property type="match status" value="1"/>
</dbReference>
<accession>A0ABW5KEC7</accession>